<evidence type="ECO:0000313" key="1">
    <source>
        <dbReference type="EMBL" id="QAA11408.1"/>
    </source>
</evidence>
<reference evidence="1" key="1">
    <citation type="journal article" date="2019" name="Genome Biol. Evol.">
        <title>Plastid Genomes and Proteins Illuminate the Evolution of Eustigmatophyte Algae and Their Bacterial Endosymbionts.</title>
        <authorList>
            <person name="Sevcikova T."/>
            <person name="Yurchenko T."/>
            <person name="Fawley K.P."/>
            <person name="Amaral R."/>
            <person name="Strnad H."/>
            <person name="Santos L.M."/>
            <person name="Fawley M.W."/>
            <person name="Elias M."/>
        </authorList>
    </citation>
    <scope>NUCLEOTIDE SEQUENCE</scope>
</reference>
<dbReference type="AlphaFoldDB" id="A0A451FLZ6"/>
<protein>
    <submittedName>
        <fullName evidence="1">Uncharacterized protein</fullName>
    </submittedName>
</protein>
<organism evidence="1">
    <name type="scientific">Eustigmatophyceae sp. Bat 8/9-7w</name>
    <dbReference type="NCBI Taxonomy" id="2506144"/>
    <lineage>
        <taxon>Eukaryota</taxon>
        <taxon>Sar</taxon>
        <taxon>Stramenopiles</taxon>
        <taxon>Ochrophyta</taxon>
        <taxon>Eustigmatophyceae</taxon>
    </lineage>
</organism>
<gene>
    <name evidence="1" type="primary">orf1_gon</name>
</gene>
<proteinExistence type="predicted"/>
<dbReference type="GeneID" id="38947460"/>
<dbReference type="EMBL" id="MK281453">
    <property type="protein sequence ID" value="QAA11408.1"/>
    <property type="molecule type" value="Genomic_DNA"/>
</dbReference>
<sequence length="399" mass="47729">MNKVYSRNFYTNPFRYGRFDTKIDPAEVLEEVEYDIEPFLNEKFPLIKDYIDELGNYKSEAKIIRFIKEQFNSLSKSFNFSLNNLETYNTNLRYLEFPVHPIVDKNGFEVQTLSSEFIDEAIDDIEDGFSYVYDYCSKTFPETIDLWYDYADFSQIKVPSIEHDIALDETYEAIEELLIEFYKSHHKEPKNLINLKNLVKRIIDRDFNINQEDLKNLIKQTITRDVNTEQEDSKNLIKWIITADLNKNLLKIFKPTIKQEITDCLIIILKSLFCLLIFLQITRTLLKSYFISNVKEKVKGEILEIYNNLFKTKEPQLKSKLKFKLITKGEDSMCFKRVGEKLTYIRRQTSNVNIWEPDVEETTWDYIKQQNQKIKSKLFIFRQKVKYQLLNFILRMQDI</sequence>
<name>A0A451FLZ6_9STRA</name>
<geneLocation type="plastid" evidence="1"/>
<accession>A0A451FLZ6</accession>
<keyword evidence="1" id="KW-0934">Plastid</keyword>
<dbReference type="RefSeq" id="YP_009550473.1">
    <property type="nucleotide sequence ID" value="NC_040295.1"/>
</dbReference>